<dbReference type="GO" id="GO:0004713">
    <property type="term" value="F:protein tyrosine kinase activity"/>
    <property type="evidence" value="ECO:0007669"/>
    <property type="project" value="TreeGrafter"/>
</dbReference>
<dbReference type="PANTHER" id="PTHR43434">
    <property type="entry name" value="PHOSPHOGLYCOLATE PHOSPHATASE"/>
    <property type="match status" value="1"/>
</dbReference>
<dbReference type="AlphaFoldDB" id="A0A6L5GRV8"/>
<keyword evidence="2" id="KW-1185">Reference proteome</keyword>
<reference evidence="1" key="1">
    <citation type="journal article" date="2020" name="Appl. Environ. Microbiol.">
        <title>Medium-Chain Fatty Acid Synthesis by 'Candidatus Weimeria bifida' gen. nov., sp. nov., and 'Candidatus Pseudoramibacter fermentans' sp. nov.</title>
        <authorList>
            <person name="Scarborough M.J."/>
            <person name="Myers K.S."/>
            <person name="Donohue T.J."/>
            <person name="Noguera D.R."/>
        </authorList>
    </citation>
    <scope>NUCLEOTIDE SEQUENCE</scope>
    <source>
        <strain evidence="1">EUB1.1</strain>
    </source>
</reference>
<protein>
    <submittedName>
        <fullName evidence="1">HAD family hydrolase</fullName>
    </submittedName>
</protein>
<evidence type="ECO:0000313" key="2">
    <source>
        <dbReference type="Proteomes" id="UP000473648"/>
    </source>
</evidence>
<gene>
    <name evidence="1" type="ORF">FRC53_06015</name>
</gene>
<dbReference type="InterPro" id="IPR036412">
    <property type="entry name" value="HAD-like_sf"/>
</dbReference>
<dbReference type="Gene3D" id="1.10.150.240">
    <property type="entry name" value="Putative phosphatase, domain 2"/>
    <property type="match status" value="1"/>
</dbReference>
<sequence>MPSTACLPMRHYKAILWDLDGTLMDTGPGIFAAFRHVQKLKGWHEIDDDTLHTLVGPPLVQSYMKTFDLSEEEGIKAAHLHRLYQKQYSYQLSISYPGMDQLLKHLKDRGYFLAVATLKGELIARKTLEAGHLDQFFDTICGVTPDHVTAKKSDIMQRALEELSLTTHDALFVGDSQYDAFGAWEKTMPFVAVTYGYGFHSTDDAEPWHPLHISDSVDNLHTFLSNI</sequence>
<comment type="caution">
    <text evidence="1">The sequence shown here is derived from an EMBL/GenBank/DDBJ whole genome shotgun (WGS) entry which is preliminary data.</text>
</comment>
<dbReference type="InterPro" id="IPR050155">
    <property type="entry name" value="HAD-like_hydrolase_sf"/>
</dbReference>
<dbReference type="SFLD" id="SFLDS00003">
    <property type="entry name" value="Haloacid_Dehalogenase"/>
    <property type="match status" value="1"/>
</dbReference>
<keyword evidence="1" id="KW-0378">Hydrolase</keyword>
<evidence type="ECO:0000313" key="1">
    <source>
        <dbReference type="EMBL" id="MQM72967.1"/>
    </source>
</evidence>
<organism evidence="1 2">
    <name type="scientific">Candidatus Pseudoramibacter fermentans</name>
    <dbReference type="NCBI Taxonomy" id="2594427"/>
    <lineage>
        <taxon>Bacteria</taxon>
        <taxon>Bacillati</taxon>
        <taxon>Bacillota</taxon>
        <taxon>Clostridia</taxon>
        <taxon>Eubacteriales</taxon>
        <taxon>Eubacteriaceae</taxon>
        <taxon>Pseudoramibacter</taxon>
    </lineage>
</organism>
<dbReference type="Pfam" id="PF13419">
    <property type="entry name" value="HAD_2"/>
    <property type="match status" value="1"/>
</dbReference>
<dbReference type="InterPro" id="IPR023214">
    <property type="entry name" value="HAD_sf"/>
</dbReference>
<accession>A0A6L5GRV8</accession>
<dbReference type="Gene3D" id="3.40.50.1000">
    <property type="entry name" value="HAD superfamily/HAD-like"/>
    <property type="match status" value="1"/>
</dbReference>
<dbReference type="EMBL" id="VOGB01000004">
    <property type="protein sequence ID" value="MQM72967.1"/>
    <property type="molecule type" value="Genomic_DNA"/>
</dbReference>
<proteinExistence type="predicted"/>
<dbReference type="InterPro" id="IPR023198">
    <property type="entry name" value="PGP-like_dom2"/>
</dbReference>
<dbReference type="GO" id="GO:0016787">
    <property type="term" value="F:hydrolase activity"/>
    <property type="evidence" value="ECO:0007669"/>
    <property type="project" value="UniProtKB-KW"/>
</dbReference>
<name>A0A6L5GRV8_9FIRM</name>
<dbReference type="Proteomes" id="UP000473648">
    <property type="component" value="Unassembled WGS sequence"/>
</dbReference>
<dbReference type="InterPro" id="IPR041492">
    <property type="entry name" value="HAD_2"/>
</dbReference>
<dbReference type="SFLD" id="SFLDG01129">
    <property type="entry name" value="C1.5:_HAD__Beta-PGM__Phosphata"/>
    <property type="match status" value="1"/>
</dbReference>
<dbReference type="SUPFAM" id="SSF56784">
    <property type="entry name" value="HAD-like"/>
    <property type="match status" value="1"/>
</dbReference>
<dbReference type="PANTHER" id="PTHR43434:SF20">
    <property type="entry name" value="5'-NUCLEOTIDASE"/>
    <property type="match status" value="1"/>
</dbReference>
<dbReference type="GO" id="GO:0005829">
    <property type="term" value="C:cytosol"/>
    <property type="evidence" value="ECO:0007669"/>
    <property type="project" value="TreeGrafter"/>
</dbReference>